<gene>
    <name evidence="1" type="ORF">HPB49_024544</name>
</gene>
<keyword evidence="2" id="KW-1185">Reference proteome</keyword>
<evidence type="ECO:0000313" key="2">
    <source>
        <dbReference type="Proteomes" id="UP000821865"/>
    </source>
</evidence>
<evidence type="ECO:0000313" key="1">
    <source>
        <dbReference type="EMBL" id="KAH7981481.1"/>
    </source>
</evidence>
<proteinExistence type="predicted"/>
<comment type="caution">
    <text evidence="1">The sequence shown here is derived from an EMBL/GenBank/DDBJ whole genome shotgun (WGS) entry which is preliminary data.</text>
</comment>
<accession>A0ACB8E4F9</accession>
<name>A0ACB8E4F9_DERSI</name>
<sequence>MAYSVLHDELLLRSLHWDEIEDMHLLPMEPRRDLRRHGLLNLDSMDSTAFYRSFRFQKSDLDDLMTGLLIPEEVESAQRVRIPGREALCMTLRRLAYPNRLCDLEVFFSRHTSVISSVVSKVLSHIEYNFGHLLADLTEHRWLNVQNLELFSQLHLVFVLAYLEGQSFAVKFMAEHAHVHFLL</sequence>
<dbReference type="Proteomes" id="UP000821865">
    <property type="component" value="Chromosome 1"/>
</dbReference>
<dbReference type="EMBL" id="CM023470">
    <property type="protein sequence ID" value="KAH7981481.1"/>
    <property type="molecule type" value="Genomic_DNA"/>
</dbReference>
<reference evidence="1" key="1">
    <citation type="submission" date="2020-05" db="EMBL/GenBank/DDBJ databases">
        <title>Large-scale comparative analyses of tick genomes elucidate their genetic diversity and vector capacities.</title>
        <authorList>
            <person name="Jia N."/>
            <person name="Wang J."/>
            <person name="Shi W."/>
            <person name="Du L."/>
            <person name="Sun Y."/>
            <person name="Zhan W."/>
            <person name="Jiang J."/>
            <person name="Wang Q."/>
            <person name="Zhang B."/>
            <person name="Ji P."/>
            <person name="Sakyi L.B."/>
            <person name="Cui X."/>
            <person name="Yuan T."/>
            <person name="Jiang B."/>
            <person name="Yang W."/>
            <person name="Lam T.T.-Y."/>
            <person name="Chang Q."/>
            <person name="Ding S."/>
            <person name="Wang X."/>
            <person name="Zhu J."/>
            <person name="Ruan X."/>
            <person name="Zhao L."/>
            <person name="Wei J."/>
            <person name="Que T."/>
            <person name="Du C."/>
            <person name="Cheng J."/>
            <person name="Dai P."/>
            <person name="Han X."/>
            <person name="Huang E."/>
            <person name="Gao Y."/>
            <person name="Liu J."/>
            <person name="Shao H."/>
            <person name="Ye R."/>
            <person name="Li L."/>
            <person name="Wei W."/>
            <person name="Wang X."/>
            <person name="Wang C."/>
            <person name="Yang T."/>
            <person name="Huo Q."/>
            <person name="Li W."/>
            <person name="Guo W."/>
            <person name="Chen H."/>
            <person name="Zhou L."/>
            <person name="Ni X."/>
            <person name="Tian J."/>
            <person name="Zhou Y."/>
            <person name="Sheng Y."/>
            <person name="Liu T."/>
            <person name="Pan Y."/>
            <person name="Xia L."/>
            <person name="Li J."/>
            <person name="Zhao F."/>
            <person name="Cao W."/>
        </authorList>
    </citation>
    <scope>NUCLEOTIDE SEQUENCE</scope>
    <source>
        <strain evidence="1">Dsil-2018</strain>
    </source>
</reference>
<protein>
    <submittedName>
        <fullName evidence="1">Uncharacterized protein</fullName>
    </submittedName>
</protein>
<organism evidence="1 2">
    <name type="scientific">Dermacentor silvarum</name>
    <name type="common">Tick</name>
    <dbReference type="NCBI Taxonomy" id="543639"/>
    <lineage>
        <taxon>Eukaryota</taxon>
        <taxon>Metazoa</taxon>
        <taxon>Ecdysozoa</taxon>
        <taxon>Arthropoda</taxon>
        <taxon>Chelicerata</taxon>
        <taxon>Arachnida</taxon>
        <taxon>Acari</taxon>
        <taxon>Parasitiformes</taxon>
        <taxon>Ixodida</taxon>
        <taxon>Ixodoidea</taxon>
        <taxon>Ixodidae</taxon>
        <taxon>Rhipicephalinae</taxon>
        <taxon>Dermacentor</taxon>
    </lineage>
</organism>